<dbReference type="Proteomes" id="UP000094714">
    <property type="component" value="Chromosome"/>
</dbReference>
<keyword evidence="2 5" id="KW-0812">Transmembrane</keyword>
<sequence>MILTAIIIIILMGCWIHGRRMGLIGLVITTVAYFLAWLMARLGARFVGAALAGILPSITDSTNSTVTSLLKTSTSEFFYSGVSFMLIFWAITFFSRWLLHRFNWVRQVPVVGTVNGWAGGALDCLLGYLIIFVFLFIFQLLPVDWWQSQLAASGLAQWIINQTPGMAKVVISWVI</sequence>
<reference evidence="8 12" key="3">
    <citation type="submission" date="2018-01" db="EMBL/GenBank/DDBJ databases">
        <title>Draft genome sequence of the feruloyl esterase-producing strain Lactobacillus fermentum CRL 1446, isolated from artisanal goat milk cheese.</title>
        <authorList>
            <person name="Abeijon Mukdsi M.C."/>
            <person name="Saavedra L."/>
            <person name="Gauffin Cano M.P."/>
            <person name="Hebert E.M."/>
            <person name="Medina R.B."/>
        </authorList>
    </citation>
    <scope>NUCLEOTIDE SEQUENCE [LARGE SCALE GENOMIC DNA]</scope>
    <source>
        <strain evidence="8 12">CRL 1446</strain>
    </source>
</reference>
<evidence type="ECO:0000256" key="5">
    <source>
        <dbReference type="SAM" id="Phobius"/>
    </source>
</evidence>
<evidence type="ECO:0000313" key="12">
    <source>
        <dbReference type="Proteomes" id="UP000236514"/>
    </source>
</evidence>
<dbReference type="EMBL" id="POTQ01000011">
    <property type="protein sequence ID" value="PNV57818.1"/>
    <property type="molecule type" value="Genomic_DNA"/>
</dbReference>
<dbReference type="InterPro" id="IPR003825">
    <property type="entry name" value="Colicin-V_CvpA"/>
</dbReference>
<accession>A0A0F4HB07</accession>
<dbReference type="Proteomes" id="UP000236514">
    <property type="component" value="Unassembled WGS sequence"/>
</dbReference>
<dbReference type="GO" id="GO:0016020">
    <property type="term" value="C:membrane"/>
    <property type="evidence" value="ECO:0007669"/>
    <property type="project" value="UniProtKB-SubCell"/>
</dbReference>
<feature type="transmembrane region" description="Helical" evidence="5">
    <location>
        <begin position="120"/>
        <end position="141"/>
    </location>
</feature>
<dbReference type="EMBL" id="CP050919">
    <property type="protein sequence ID" value="QIX58148.1"/>
    <property type="molecule type" value="Genomic_DNA"/>
</dbReference>
<dbReference type="PATRIC" id="fig|1613.112.peg.1452"/>
<evidence type="ECO:0000313" key="13">
    <source>
        <dbReference type="Proteomes" id="UP000503169"/>
    </source>
</evidence>
<dbReference type="EMBL" id="CP019030">
    <property type="protein sequence ID" value="APU45342.1"/>
    <property type="molecule type" value="Genomic_DNA"/>
</dbReference>
<reference evidence="7 11" key="2">
    <citation type="submission" date="2016-12" db="EMBL/GenBank/DDBJ databases">
        <title>Complete Genome Sequence of Lactobacillus fermentum Strain SNUV175, a Probiotic for Treatment of Bacterial Vaginosis.</title>
        <authorList>
            <person name="Lee S."/>
            <person name="You H.J."/>
            <person name="Kwon B."/>
            <person name="Ko G."/>
        </authorList>
    </citation>
    <scope>NUCLEOTIDE SEQUENCE [LARGE SCALE GENOMIC DNA]</scope>
    <source>
        <strain evidence="7 11">SNUV175</strain>
    </source>
</reference>
<dbReference type="PANTHER" id="PTHR37306">
    <property type="entry name" value="COLICIN V PRODUCTION PROTEIN"/>
    <property type="match status" value="1"/>
</dbReference>
<dbReference type="AlphaFoldDB" id="A0A0F4HB07"/>
<evidence type="ECO:0000313" key="10">
    <source>
        <dbReference type="Proteomes" id="UP000094714"/>
    </source>
</evidence>
<dbReference type="Pfam" id="PF02674">
    <property type="entry name" value="Colicin_V"/>
    <property type="match status" value="1"/>
</dbReference>
<evidence type="ECO:0000256" key="3">
    <source>
        <dbReference type="ARBA" id="ARBA00022989"/>
    </source>
</evidence>
<protein>
    <submittedName>
        <fullName evidence="6">Colicin V production protein</fullName>
    </submittedName>
    <submittedName>
        <fullName evidence="7">Colicin V synthesis protein</fullName>
    </submittedName>
    <submittedName>
        <fullName evidence="8">CvpA family protein</fullName>
    </submittedName>
</protein>
<gene>
    <name evidence="7" type="ORF">BUW47_02285</name>
    <name evidence="8" type="ORF">C1Y38_06100</name>
    <name evidence="9" type="ORF">HCY95_00562</name>
    <name evidence="6" type="ORF">LACFE_CDS1387</name>
</gene>
<evidence type="ECO:0000313" key="7">
    <source>
        <dbReference type="EMBL" id="APU45342.1"/>
    </source>
</evidence>
<dbReference type="RefSeq" id="WP_003682839.1">
    <property type="nucleotide sequence ID" value="NZ_AP024320.1"/>
</dbReference>
<evidence type="ECO:0000256" key="1">
    <source>
        <dbReference type="ARBA" id="ARBA00004141"/>
    </source>
</evidence>
<feature type="transmembrane region" description="Helical" evidence="5">
    <location>
        <begin position="21"/>
        <end position="40"/>
    </location>
</feature>
<dbReference type="OrthoDB" id="2143375at2"/>
<proteinExistence type="predicted"/>
<dbReference type="EMBL" id="CP017151">
    <property type="protein sequence ID" value="AOR74838.1"/>
    <property type="molecule type" value="Genomic_DNA"/>
</dbReference>
<reference evidence="9 13" key="4">
    <citation type="submission" date="2020-04" db="EMBL/GenBank/DDBJ databases">
        <title>Novel strain L. Fermentum HFD1 producer antibacterial peptides.</title>
        <authorList>
            <person name="Ozhegov G.D."/>
            <person name="Pavlova A.S."/>
            <person name="Zhuravleva D.E."/>
            <person name="Gogoleva N.V."/>
            <person name="Shagimardanova E.I."/>
            <person name="Markelova M.I."/>
            <person name="Yarullina D.R."/>
            <person name="Kayumov A.R."/>
        </authorList>
    </citation>
    <scope>NUCLEOTIDE SEQUENCE [LARGE SCALE GENOMIC DNA]</scope>
    <source>
        <strain evidence="9 13">HFD1</strain>
    </source>
</reference>
<feature type="transmembrane region" description="Helical" evidence="5">
    <location>
        <begin position="77"/>
        <end position="99"/>
    </location>
</feature>
<evidence type="ECO:0000256" key="4">
    <source>
        <dbReference type="ARBA" id="ARBA00023136"/>
    </source>
</evidence>
<dbReference type="Proteomes" id="UP000503169">
    <property type="component" value="Chromosome"/>
</dbReference>
<evidence type="ECO:0000313" key="6">
    <source>
        <dbReference type="EMBL" id="AOR74838.1"/>
    </source>
</evidence>
<keyword evidence="4 5" id="KW-0472">Membrane</keyword>
<evidence type="ECO:0000313" key="9">
    <source>
        <dbReference type="EMBL" id="QIX58148.1"/>
    </source>
</evidence>
<dbReference type="PANTHER" id="PTHR37306:SF1">
    <property type="entry name" value="COLICIN V PRODUCTION PROTEIN"/>
    <property type="match status" value="1"/>
</dbReference>
<keyword evidence="3 5" id="KW-1133">Transmembrane helix</keyword>
<evidence type="ECO:0000313" key="8">
    <source>
        <dbReference type="EMBL" id="PNV57818.1"/>
    </source>
</evidence>
<name>A0A0F4HB07_LIMFE</name>
<evidence type="ECO:0000313" key="11">
    <source>
        <dbReference type="Proteomes" id="UP000185427"/>
    </source>
</evidence>
<evidence type="ECO:0000256" key="2">
    <source>
        <dbReference type="ARBA" id="ARBA00022692"/>
    </source>
</evidence>
<reference evidence="6 10" key="1">
    <citation type="submission" date="2016-09" db="EMBL/GenBank/DDBJ databases">
        <title>Genome Sequence of the Lactobacillus fermentum strain NCC2970 (CNCM I-5068).</title>
        <authorList>
            <person name="Barretto C."/>
            <person name="Ngom-Bru C."/>
            <person name="Genevaz A."/>
            <person name="Fournier C."/>
            <person name="Moine D."/>
            <person name="Kassam M."/>
            <person name="Iltis A."/>
            <person name="Sagory-Zalkind P."/>
            <person name="Faucherand G."/>
            <person name="Descombes P."/>
            <person name="Duboux S."/>
        </authorList>
    </citation>
    <scope>NUCLEOTIDE SEQUENCE [LARGE SCALE GENOMIC DNA]</scope>
    <source>
        <strain evidence="6 10">NCC2970</strain>
    </source>
</reference>
<dbReference type="GO" id="GO:0009403">
    <property type="term" value="P:toxin biosynthetic process"/>
    <property type="evidence" value="ECO:0007669"/>
    <property type="project" value="InterPro"/>
</dbReference>
<organism evidence="8 12">
    <name type="scientific">Limosilactobacillus fermentum</name>
    <name type="common">Lactobacillus fermentum</name>
    <dbReference type="NCBI Taxonomy" id="1613"/>
    <lineage>
        <taxon>Bacteria</taxon>
        <taxon>Bacillati</taxon>
        <taxon>Bacillota</taxon>
        <taxon>Bacilli</taxon>
        <taxon>Lactobacillales</taxon>
        <taxon>Lactobacillaceae</taxon>
        <taxon>Limosilactobacillus</taxon>
    </lineage>
</organism>
<comment type="subcellular location">
    <subcellularLocation>
        <location evidence="1">Membrane</location>
        <topology evidence="1">Multi-pass membrane protein</topology>
    </subcellularLocation>
</comment>
<dbReference type="Proteomes" id="UP000185427">
    <property type="component" value="Chromosome"/>
</dbReference>